<evidence type="ECO:0000313" key="2">
    <source>
        <dbReference type="Proteomes" id="UP000283077"/>
    </source>
</evidence>
<dbReference type="Proteomes" id="UP000283077">
    <property type="component" value="Unassembled WGS sequence"/>
</dbReference>
<dbReference type="OrthoDB" id="6315326at2"/>
<sequence length="118" mass="13140">MKKLLWIIVAILLLATFSDHPVLLPYKQKLYAKFTDTTHNASKVKAEQALQTLASRLQEFGATLGKGQQTELQKASSSKAAVLEFQQAYCIDKQFHPLFYGEPIGKVCTIIQDLSNGL</sequence>
<dbReference type="EMBL" id="SACS01000007">
    <property type="protein sequence ID" value="RVU40003.1"/>
    <property type="molecule type" value="Genomic_DNA"/>
</dbReference>
<evidence type="ECO:0000313" key="1">
    <source>
        <dbReference type="EMBL" id="RVU40003.1"/>
    </source>
</evidence>
<dbReference type="RefSeq" id="WP_127698731.1">
    <property type="nucleotide sequence ID" value="NZ_SACS01000007.1"/>
</dbReference>
<comment type="caution">
    <text evidence="1">The sequence shown here is derived from an EMBL/GenBank/DDBJ whole genome shotgun (WGS) entry which is preliminary data.</text>
</comment>
<reference evidence="1 2" key="1">
    <citation type="submission" date="2019-01" db="EMBL/GenBank/DDBJ databases">
        <authorList>
            <person name="Chen W.-M."/>
        </authorList>
    </citation>
    <scope>NUCLEOTIDE SEQUENCE [LARGE SCALE GENOMIC DNA]</scope>
    <source>
        <strain evidence="1 2">KYPC3</strain>
    </source>
</reference>
<proteinExistence type="predicted"/>
<gene>
    <name evidence="1" type="ORF">EOE67_08845</name>
</gene>
<accession>A0A437QZW8</accession>
<keyword evidence="2" id="KW-1185">Reference proteome</keyword>
<protein>
    <submittedName>
        <fullName evidence="1">Uncharacterized protein</fullName>
    </submittedName>
</protein>
<organism evidence="1 2">
    <name type="scientific">Rheinheimera riviphila</name>
    <dbReference type="NCBI Taxonomy" id="1834037"/>
    <lineage>
        <taxon>Bacteria</taxon>
        <taxon>Pseudomonadati</taxon>
        <taxon>Pseudomonadota</taxon>
        <taxon>Gammaproteobacteria</taxon>
        <taxon>Chromatiales</taxon>
        <taxon>Chromatiaceae</taxon>
        <taxon>Rheinheimera</taxon>
    </lineage>
</organism>
<dbReference type="AlphaFoldDB" id="A0A437QZW8"/>
<name>A0A437QZW8_9GAMM</name>